<evidence type="ECO:0000256" key="1">
    <source>
        <dbReference type="SAM" id="Phobius"/>
    </source>
</evidence>
<dbReference type="EMBL" id="VCBC01000002">
    <property type="protein sequence ID" value="TLU67512.1"/>
    <property type="molecule type" value="Genomic_DNA"/>
</dbReference>
<sequence>MSAILIIALPIILDMIWFDQVIVSLVYVPLICLALMIVAKVLDTHFARVLLNEQGKQLRFRLLSFPAIKRKHRMMKARRSKAA</sequence>
<name>A0A5R9IQF5_9GAMM</name>
<keyword evidence="1" id="KW-0812">Transmembrane</keyword>
<dbReference type="AlphaFoldDB" id="A0A5R9IQF5"/>
<dbReference type="OrthoDB" id="9908177at2"/>
<dbReference type="Proteomes" id="UP000307790">
    <property type="component" value="Unassembled WGS sequence"/>
</dbReference>
<comment type="caution">
    <text evidence="2">The sequence shown here is derived from an EMBL/GenBank/DDBJ whole genome shotgun (WGS) entry which is preliminary data.</text>
</comment>
<keyword evidence="1" id="KW-0472">Membrane</keyword>
<dbReference type="RefSeq" id="WP_138318115.1">
    <property type="nucleotide sequence ID" value="NZ_VCBC01000002.1"/>
</dbReference>
<keyword evidence="3" id="KW-1185">Reference proteome</keyword>
<organism evidence="2 3">
    <name type="scientific">Thalassotalea litorea</name>
    <dbReference type="NCBI Taxonomy" id="2020715"/>
    <lineage>
        <taxon>Bacteria</taxon>
        <taxon>Pseudomonadati</taxon>
        <taxon>Pseudomonadota</taxon>
        <taxon>Gammaproteobacteria</taxon>
        <taxon>Alteromonadales</taxon>
        <taxon>Colwelliaceae</taxon>
        <taxon>Thalassotalea</taxon>
    </lineage>
</organism>
<keyword evidence="1" id="KW-1133">Transmembrane helix</keyword>
<evidence type="ECO:0000313" key="2">
    <source>
        <dbReference type="EMBL" id="TLU67512.1"/>
    </source>
</evidence>
<reference evidence="2 3" key="1">
    <citation type="submission" date="2019-05" db="EMBL/GenBank/DDBJ databases">
        <title>Genome sequences of Thalassotalea litorea 1K03283.</title>
        <authorList>
            <person name="Zhang D."/>
        </authorList>
    </citation>
    <scope>NUCLEOTIDE SEQUENCE [LARGE SCALE GENOMIC DNA]</scope>
    <source>
        <strain evidence="2 3">MCCC 1K03283</strain>
    </source>
</reference>
<feature type="transmembrane region" description="Helical" evidence="1">
    <location>
        <begin position="28"/>
        <end position="51"/>
    </location>
</feature>
<gene>
    <name evidence="2" type="ORF">FE810_00740</name>
</gene>
<protein>
    <submittedName>
        <fullName evidence="2">Uncharacterized protein</fullName>
    </submittedName>
</protein>
<evidence type="ECO:0000313" key="3">
    <source>
        <dbReference type="Proteomes" id="UP000307790"/>
    </source>
</evidence>
<accession>A0A5R9IQF5</accession>
<proteinExistence type="predicted"/>